<dbReference type="Proteomes" id="UP000460561">
    <property type="component" value="Unassembled WGS sequence"/>
</dbReference>
<gene>
    <name evidence="2" type="ORF">GRI39_05675</name>
</gene>
<dbReference type="OrthoDB" id="9794917at2"/>
<dbReference type="AlphaFoldDB" id="A0A845A944"/>
<dbReference type="PROSITE" id="PS51819">
    <property type="entry name" value="VOC"/>
    <property type="match status" value="1"/>
</dbReference>
<keyword evidence="3" id="KW-1185">Reference proteome</keyword>
<name>A0A845A944_9SPHN</name>
<dbReference type="PANTHER" id="PTHR36437:SF2">
    <property type="entry name" value="GLYOXALASE_BLEOMYCIN RESISTANCE PROTEIN_DIOXYGENASE"/>
    <property type="match status" value="1"/>
</dbReference>
<dbReference type="InterPro" id="IPR029068">
    <property type="entry name" value="Glyas_Bleomycin-R_OHBP_Dase"/>
</dbReference>
<organism evidence="2 3">
    <name type="scientific">Altericroceibacterium indicum</name>
    <dbReference type="NCBI Taxonomy" id="374177"/>
    <lineage>
        <taxon>Bacteria</taxon>
        <taxon>Pseudomonadati</taxon>
        <taxon>Pseudomonadota</taxon>
        <taxon>Alphaproteobacteria</taxon>
        <taxon>Sphingomonadales</taxon>
        <taxon>Erythrobacteraceae</taxon>
        <taxon>Altericroceibacterium</taxon>
    </lineage>
</organism>
<reference evidence="2 3" key="1">
    <citation type="submission" date="2019-12" db="EMBL/GenBank/DDBJ databases">
        <title>Genomic-based taxomic classification of the family Erythrobacteraceae.</title>
        <authorList>
            <person name="Xu L."/>
        </authorList>
    </citation>
    <scope>NUCLEOTIDE SEQUENCE [LARGE SCALE GENOMIC DNA]</scope>
    <source>
        <strain evidence="2 3">DSM 18604</strain>
    </source>
</reference>
<feature type="domain" description="VOC" evidence="1">
    <location>
        <begin position="4"/>
        <end position="126"/>
    </location>
</feature>
<evidence type="ECO:0000259" key="1">
    <source>
        <dbReference type="PROSITE" id="PS51819"/>
    </source>
</evidence>
<protein>
    <submittedName>
        <fullName evidence="2">VOC family protein</fullName>
    </submittedName>
</protein>
<dbReference type="InterPro" id="IPR004360">
    <property type="entry name" value="Glyas_Fos-R_dOase_dom"/>
</dbReference>
<dbReference type="EMBL" id="WTYQ01000002">
    <property type="protein sequence ID" value="MXP25531.1"/>
    <property type="molecule type" value="Genomic_DNA"/>
</dbReference>
<dbReference type="Pfam" id="PF00903">
    <property type="entry name" value="Glyoxalase"/>
    <property type="match status" value="1"/>
</dbReference>
<dbReference type="PANTHER" id="PTHR36437">
    <property type="entry name" value="GLYOXALASE/BLEOMYCIN RESISTANCE PROTEIN/DIOXYGENASE"/>
    <property type="match status" value="1"/>
</dbReference>
<comment type="caution">
    <text evidence="2">The sequence shown here is derived from an EMBL/GenBank/DDBJ whole genome shotgun (WGS) entry which is preliminary data.</text>
</comment>
<dbReference type="Gene3D" id="3.10.180.10">
    <property type="entry name" value="2,3-Dihydroxybiphenyl 1,2-Dioxygenase, domain 1"/>
    <property type="match status" value="1"/>
</dbReference>
<evidence type="ECO:0000313" key="3">
    <source>
        <dbReference type="Proteomes" id="UP000460561"/>
    </source>
</evidence>
<proteinExistence type="predicted"/>
<evidence type="ECO:0000313" key="2">
    <source>
        <dbReference type="EMBL" id="MXP25531.1"/>
    </source>
</evidence>
<sequence length="136" mass="15478">MPVRISHFSLLIPDYDIALDFFLSIGFECREDTDLGNGKRWVRIAPPGAQTEILLARAAEDRQSRSIGEQGGGRVWLFLETEDFASDYERLKAANVEFETPPRDEPYGRVVVWKDPWGNRWDLIEYACPDLSGTGN</sequence>
<accession>A0A845A944</accession>
<dbReference type="SUPFAM" id="SSF54593">
    <property type="entry name" value="Glyoxalase/Bleomycin resistance protein/Dihydroxybiphenyl dioxygenase"/>
    <property type="match status" value="1"/>
</dbReference>
<dbReference type="InterPro" id="IPR037523">
    <property type="entry name" value="VOC_core"/>
</dbReference>